<dbReference type="Pfam" id="PF20826">
    <property type="entry name" value="PHD_5"/>
    <property type="match status" value="1"/>
</dbReference>
<reference evidence="6 7" key="1">
    <citation type="journal article" date="2024" name="Microbiol. Resour. Announc.">
        <title>Genome annotations for the ascomycete fungi Trichoderma harzianum, Trichoderma aggressivum, and Purpureocillium lilacinum.</title>
        <authorList>
            <person name="Beijen E.P.W."/>
            <person name="Ohm R.A."/>
        </authorList>
    </citation>
    <scope>NUCLEOTIDE SEQUENCE [LARGE SCALE GENOMIC DNA]</scope>
    <source>
        <strain evidence="6 7">CBS 150709</strain>
    </source>
</reference>
<dbReference type="InterPro" id="IPR019786">
    <property type="entry name" value="Zinc_finger_PHD-type_CS"/>
</dbReference>
<evidence type="ECO:0000256" key="4">
    <source>
        <dbReference type="SAM" id="MobiDB-lite"/>
    </source>
</evidence>
<organism evidence="6 7">
    <name type="scientific">Purpureocillium lilacinum</name>
    <name type="common">Paecilomyces lilacinus</name>
    <dbReference type="NCBI Taxonomy" id="33203"/>
    <lineage>
        <taxon>Eukaryota</taxon>
        <taxon>Fungi</taxon>
        <taxon>Dikarya</taxon>
        <taxon>Ascomycota</taxon>
        <taxon>Pezizomycotina</taxon>
        <taxon>Sordariomycetes</taxon>
        <taxon>Hypocreomycetidae</taxon>
        <taxon>Hypocreales</taxon>
        <taxon>Ophiocordycipitaceae</taxon>
        <taxon>Purpureocillium</taxon>
    </lineage>
</organism>
<keyword evidence="2" id="KW-0863">Zinc-finger</keyword>
<dbReference type="PANTHER" id="PTHR47793">
    <property type="entry name" value="HISTONE DEACETYLASE COMPLEX SUBUNIT CTI6"/>
    <property type="match status" value="1"/>
</dbReference>
<dbReference type="Proteomes" id="UP001287286">
    <property type="component" value="Unassembled WGS sequence"/>
</dbReference>
<keyword evidence="3" id="KW-0862">Zinc</keyword>
<feature type="region of interest" description="Disordered" evidence="4">
    <location>
        <begin position="361"/>
        <end position="386"/>
    </location>
</feature>
<dbReference type="SMART" id="SM00249">
    <property type="entry name" value="PHD"/>
    <property type="match status" value="1"/>
</dbReference>
<dbReference type="Gene3D" id="3.30.40.10">
    <property type="entry name" value="Zinc/RING finger domain, C3HC4 (zinc finger)"/>
    <property type="match status" value="1"/>
</dbReference>
<feature type="compositionally biased region" description="Basic and acidic residues" evidence="4">
    <location>
        <begin position="831"/>
        <end position="852"/>
    </location>
</feature>
<feature type="compositionally biased region" description="Pro residues" evidence="4">
    <location>
        <begin position="779"/>
        <end position="789"/>
    </location>
</feature>
<dbReference type="InterPro" id="IPR013083">
    <property type="entry name" value="Znf_RING/FYVE/PHD"/>
</dbReference>
<dbReference type="PANTHER" id="PTHR47793:SF1">
    <property type="entry name" value="HISTONE DEACETYLASE COMPLEX SUBUNIT CTI6"/>
    <property type="match status" value="1"/>
</dbReference>
<dbReference type="InterPro" id="IPR053051">
    <property type="entry name" value="HDAC_complex_subunit"/>
</dbReference>
<feature type="domain" description="Zinc finger PHD-type" evidence="5">
    <location>
        <begin position="432"/>
        <end position="500"/>
    </location>
</feature>
<keyword evidence="7" id="KW-1185">Reference proteome</keyword>
<dbReference type="SUPFAM" id="SSF57903">
    <property type="entry name" value="FYVE/PHD zinc finger"/>
    <property type="match status" value="1"/>
</dbReference>
<dbReference type="InterPro" id="IPR001965">
    <property type="entry name" value="Znf_PHD"/>
</dbReference>
<accession>A0ABR0BSE4</accession>
<dbReference type="InterPro" id="IPR011011">
    <property type="entry name" value="Znf_FYVE_PHD"/>
</dbReference>
<comment type="caution">
    <text evidence="6">The sequence shown here is derived from an EMBL/GenBank/DDBJ whole genome shotgun (WGS) entry which is preliminary data.</text>
</comment>
<evidence type="ECO:0000256" key="3">
    <source>
        <dbReference type="ARBA" id="ARBA00022833"/>
    </source>
</evidence>
<dbReference type="InterPro" id="IPR003903">
    <property type="entry name" value="UIM_dom"/>
</dbReference>
<evidence type="ECO:0000256" key="1">
    <source>
        <dbReference type="ARBA" id="ARBA00022723"/>
    </source>
</evidence>
<feature type="compositionally biased region" description="Low complexity" evidence="4">
    <location>
        <begin position="761"/>
        <end position="778"/>
    </location>
</feature>
<proteinExistence type="predicted"/>
<evidence type="ECO:0000259" key="5">
    <source>
        <dbReference type="SMART" id="SM00249"/>
    </source>
</evidence>
<dbReference type="PROSITE" id="PS50330">
    <property type="entry name" value="UIM"/>
    <property type="match status" value="1"/>
</dbReference>
<dbReference type="PROSITE" id="PS01359">
    <property type="entry name" value="ZF_PHD_1"/>
    <property type="match status" value="1"/>
</dbReference>
<keyword evidence="1" id="KW-0479">Metal-binding</keyword>
<feature type="compositionally biased region" description="Basic and acidic residues" evidence="4">
    <location>
        <begin position="617"/>
        <end position="630"/>
    </location>
</feature>
<feature type="region of interest" description="Disordered" evidence="4">
    <location>
        <begin position="558"/>
        <end position="867"/>
    </location>
</feature>
<dbReference type="EMBL" id="JAWRVI010000036">
    <property type="protein sequence ID" value="KAK4086930.1"/>
    <property type="molecule type" value="Genomic_DNA"/>
</dbReference>
<feature type="region of interest" description="Disordered" evidence="4">
    <location>
        <begin position="886"/>
        <end position="940"/>
    </location>
</feature>
<evidence type="ECO:0000313" key="6">
    <source>
        <dbReference type="EMBL" id="KAK4086930.1"/>
    </source>
</evidence>
<sequence>MAAKLHPAVVEVAVDKIAVRRCCHLTNWRYLRPGPAVAQSRIIKSIPTGGDLLLLIPFMPRWMGSSACRAVCGDGMGAVLHYLAAPGRVKLPSIPSPTDKVCGLLPMSRRRLGARAPPPGSAPLNWQRCQQYPAQRPSLRHSPPIECGQGAAVYLPSGASRAGPPTGWYGVLGVDWWPHSQQRSAKAPDPTTETARSPSCCCLSASRAPALLLLLLLRLSSSSPPRQPTRHLSPTSNPPSPLLRSTLWHGRILFPGALRHDKLPLCSTRLCFLSRVVPVTLARSHSSPPPLLPIASSGAASQTPSHRRLLENLRLLQLLLGRASLPHAAVQIATLPSPHAGPPTVFNGTPFAAPILESPRDEFAIPTPPSGKSTPSASLSSEPLDDLDDTLLSRRRKRGQEDDPDKTPRIENTIVMANGTDDLQDEEDEAVRCICGSEDYPGRPPVEGPDADFFAGIELTEEVTGFFVQCDICKVWQHGACVGIFSAEASPDEYFCEQCRKDLHRIHTASNGLAVLQPCPREAQKPPGQGFHAGSFDALLPDRISPLTLPLNRQKYSKYLPLHQPSRTTSRATSIAKDGARSPKPGGSKRERLSSASQAAAKRRSTMNSRDAAYDDELLRRVIEASKEDAPPDTSDTASRPAKRGRSDSEELVSHTSQAIDTGLTSHRNGTIAKRQRTGSRSVSPPVEQPDTNGGDASDEDSSARNGAKKSRNNRSQREKSEKEDKEQQRQEAANKRKGRAERRRAEDSDLSEEMPLAAAKVVQSKSVEPPSVEETPTPAQPPGTPPTSNPTGTAGTTHKRAARSSHKRGKGRNQYTKDREADDESPARSMSRDIQKNADEPSHGKAPGDGKHGHRGKQAAAHKMSMLDMKRRVAAIMEFISRTQVDLAGEHGGSTTTTSGADTPQKDEAAGANGDATAAKAGGEGRNGATPDASDAKGFKELSCMEMMDVLTRDMVKWQNQYS</sequence>
<name>A0ABR0BSE4_PURLI</name>
<gene>
    <name evidence="6" type="ORF">Purlil1_8664</name>
</gene>
<feature type="compositionally biased region" description="Low complexity" evidence="4">
    <location>
        <begin position="911"/>
        <end position="922"/>
    </location>
</feature>
<feature type="compositionally biased region" description="Basic and acidic residues" evidence="4">
    <location>
        <begin position="716"/>
        <end position="735"/>
    </location>
</feature>
<protein>
    <recommendedName>
        <fullName evidence="5">Zinc finger PHD-type domain-containing protein</fullName>
    </recommendedName>
</protein>
<evidence type="ECO:0000256" key="2">
    <source>
        <dbReference type="ARBA" id="ARBA00022771"/>
    </source>
</evidence>
<feature type="compositionally biased region" description="Polar residues" evidence="4">
    <location>
        <begin position="654"/>
        <end position="669"/>
    </location>
</feature>
<feature type="compositionally biased region" description="Basic residues" evidence="4">
    <location>
        <begin position="798"/>
        <end position="812"/>
    </location>
</feature>
<evidence type="ECO:0000313" key="7">
    <source>
        <dbReference type="Proteomes" id="UP001287286"/>
    </source>
</evidence>